<keyword evidence="2" id="KW-0223">Dioxygenase</keyword>
<keyword evidence="3" id="KW-1185">Reference proteome</keyword>
<dbReference type="Proteomes" id="UP000295807">
    <property type="component" value="Unassembled WGS sequence"/>
</dbReference>
<dbReference type="PANTHER" id="PTHR43346:SF1">
    <property type="entry name" value="QUERCETIN 2,3-DIOXYGENASE-RELATED"/>
    <property type="match status" value="1"/>
</dbReference>
<dbReference type="EMBL" id="SMAD01000003">
    <property type="protein sequence ID" value="TCS88391.1"/>
    <property type="molecule type" value="Genomic_DNA"/>
</dbReference>
<name>A0A4R3KWT9_9SPHI</name>
<dbReference type="RefSeq" id="WP_132128603.1">
    <property type="nucleotide sequence ID" value="NZ_SMAD01000003.1"/>
</dbReference>
<dbReference type="InterPro" id="IPR052538">
    <property type="entry name" value="Flavonoid_dioxygenase-like"/>
</dbReference>
<dbReference type="SUPFAM" id="SSF51182">
    <property type="entry name" value="RmlC-like cupins"/>
    <property type="match status" value="1"/>
</dbReference>
<accession>A0A4R3KWT9</accession>
<dbReference type="PANTHER" id="PTHR43346">
    <property type="entry name" value="LIGAND BINDING DOMAIN PROTEIN, PUTATIVE (AFU_ORTHOLOGUE AFUA_6G14370)-RELATED"/>
    <property type="match status" value="1"/>
</dbReference>
<sequence length="144" mass="15316">MTTVNLNAIELNEFTAKEDPKQHCKATFPLVGAHGSRQLATVYVEIEPGDSLGAHTDSAEELLVILQGQLNVSIGGEETIVSAGDITLVPKMVTHNLCNVGPGKAKVLGVFGGSNHIVATFEKEWLPANSNVVDTALLFKEYSS</sequence>
<dbReference type="InterPro" id="IPR013096">
    <property type="entry name" value="Cupin_2"/>
</dbReference>
<dbReference type="InterPro" id="IPR011051">
    <property type="entry name" value="RmlC_Cupin_sf"/>
</dbReference>
<dbReference type="InterPro" id="IPR014710">
    <property type="entry name" value="RmlC-like_jellyroll"/>
</dbReference>
<protein>
    <submittedName>
        <fullName evidence="2">Quercetin dioxygenase-like cupin family protein</fullName>
    </submittedName>
</protein>
<dbReference type="AlphaFoldDB" id="A0A4R3KWT9"/>
<keyword evidence="2" id="KW-0560">Oxidoreductase</keyword>
<dbReference type="Gene3D" id="2.60.120.10">
    <property type="entry name" value="Jelly Rolls"/>
    <property type="match status" value="1"/>
</dbReference>
<comment type="caution">
    <text evidence="2">The sequence shown here is derived from an EMBL/GenBank/DDBJ whole genome shotgun (WGS) entry which is preliminary data.</text>
</comment>
<evidence type="ECO:0000313" key="3">
    <source>
        <dbReference type="Proteomes" id="UP000295807"/>
    </source>
</evidence>
<feature type="domain" description="Cupin type-2" evidence="1">
    <location>
        <begin position="43"/>
        <end position="110"/>
    </location>
</feature>
<dbReference type="OrthoDB" id="981110at2"/>
<gene>
    <name evidence="2" type="ORF">EDD80_103255</name>
</gene>
<evidence type="ECO:0000259" key="1">
    <source>
        <dbReference type="Pfam" id="PF07883"/>
    </source>
</evidence>
<reference evidence="2 3" key="1">
    <citation type="submission" date="2019-03" db="EMBL/GenBank/DDBJ databases">
        <title>Genomic Encyclopedia of Type Strains, Phase IV (KMG-IV): sequencing the most valuable type-strain genomes for metagenomic binning, comparative biology and taxonomic classification.</title>
        <authorList>
            <person name="Goeker M."/>
        </authorList>
    </citation>
    <scope>NUCLEOTIDE SEQUENCE [LARGE SCALE GENOMIC DNA]</scope>
    <source>
        <strain evidence="2 3">DSM 21100</strain>
    </source>
</reference>
<evidence type="ECO:0000313" key="2">
    <source>
        <dbReference type="EMBL" id="TCS88391.1"/>
    </source>
</evidence>
<dbReference type="Pfam" id="PF07883">
    <property type="entry name" value="Cupin_2"/>
    <property type="match status" value="1"/>
</dbReference>
<proteinExistence type="predicted"/>
<organism evidence="2 3">
    <name type="scientific">Anseongella ginsenosidimutans</name>
    <dbReference type="NCBI Taxonomy" id="496056"/>
    <lineage>
        <taxon>Bacteria</taxon>
        <taxon>Pseudomonadati</taxon>
        <taxon>Bacteroidota</taxon>
        <taxon>Sphingobacteriia</taxon>
        <taxon>Sphingobacteriales</taxon>
        <taxon>Sphingobacteriaceae</taxon>
        <taxon>Anseongella</taxon>
    </lineage>
</organism>
<dbReference type="GO" id="GO:0051213">
    <property type="term" value="F:dioxygenase activity"/>
    <property type="evidence" value="ECO:0007669"/>
    <property type="project" value="UniProtKB-KW"/>
</dbReference>